<organism evidence="5 6">
    <name type="scientific">Halomonas ventosae</name>
    <dbReference type="NCBI Taxonomy" id="229007"/>
    <lineage>
        <taxon>Bacteria</taxon>
        <taxon>Pseudomonadati</taxon>
        <taxon>Pseudomonadota</taxon>
        <taxon>Gammaproteobacteria</taxon>
        <taxon>Oceanospirillales</taxon>
        <taxon>Halomonadaceae</taxon>
        <taxon>Halomonas</taxon>
    </lineage>
</organism>
<gene>
    <name evidence="5" type="ORF">DFP85_10444</name>
</gene>
<evidence type="ECO:0000256" key="1">
    <source>
        <dbReference type="ARBA" id="ARBA00004141"/>
    </source>
</evidence>
<reference evidence="5 6" key="1">
    <citation type="submission" date="2019-03" db="EMBL/GenBank/DDBJ databases">
        <title>Genomic Encyclopedia of Type Strains, Phase III (KMG-III): the genomes of soil and plant-associated and newly described type strains.</title>
        <authorList>
            <person name="Whitman W."/>
        </authorList>
    </citation>
    <scope>NUCLEOTIDE SEQUENCE [LARGE SCALE GENOMIC DNA]</scope>
    <source>
        <strain evidence="5 6">CECT 5797</strain>
    </source>
</reference>
<comment type="caution">
    <text evidence="5">The sequence shown here is derived from an EMBL/GenBank/DDBJ whole genome shotgun (WGS) entry which is preliminary data.</text>
</comment>
<evidence type="ECO:0000313" key="6">
    <source>
        <dbReference type="Proteomes" id="UP000295212"/>
    </source>
</evidence>
<dbReference type="Pfam" id="PF05277">
    <property type="entry name" value="DUF726"/>
    <property type="match status" value="1"/>
</dbReference>
<dbReference type="RefSeq" id="WP_133635081.1">
    <property type="nucleotide sequence ID" value="NZ_SNZJ01000004.1"/>
</dbReference>
<keyword evidence="2" id="KW-0812">Transmembrane</keyword>
<dbReference type="OrthoDB" id="4428026at2"/>
<dbReference type="PANTHER" id="PTHR17920:SF3">
    <property type="entry name" value="TRANSMEMBRANE AND COILED-COIL DOMAIN-CONTAINING PROTEIN 4"/>
    <property type="match status" value="1"/>
</dbReference>
<dbReference type="GO" id="GO:0016020">
    <property type="term" value="C:membrane"/>
    <property type="evidence" value="ECO:0007669"/>
    <property type="project" value="UniProtKB-SubCell"/>
</dbReference>
<evidence type="ECO:0000256" key="4">
    <source>
        <dbReference type="ARBA" id="ARBA00023136"/>
    </source>
</evidence>
<comment type="subcellular location">
    <subcellularLocation>
        <location evidence="1">Membrane</location>
        <topology evidence="1">Multi-pass membrane protein</topology>
    </subcellularLocation>
</comment>
<dbReference type="SUPFAM" id="SSF53474">
    <property type="entry name" value="alpha/beta-Hydrolases"/>
    <property type="match status" value="1"/>
</dbReference>
<dbReference type="EMBL" id="SNZJ01000004">
    <property type="protein sequence ID" value="TDR56129.1"/>
    <property type="molecule type" value="Genomic_DNA"/>
</dbReference>
<evidence type="ECO:0000256" key="2">
    <source>
        <dbReference type="ARBA" id="ARBA00022692"/>
    </source>
</evidence>
<protein>
    <submittedName>
        <fullName evidence="5">Uncharacterized protein DUF726</fullName>
    </submittedName>
</protein>
<keyword evidence="3" id="KW-1133">Transmembrane helix</keyword>
<keyword evidence="4" id="KW-0472">Membrane</keyword>
<dbReference type="AlphaFoldDB" id="A0A4R6ZV75"/>
<accession>A0A4R6ZV75</accession>
<dbReference type="Proteomes" id="UP000295212">
    <property type="component" value="Unassembled WGS sequence"/>
</dbReference>
<dbReference type="InterPro" id="IPR029058">
    <property type="entry name" value="AB_hydrolase_fold"/>
</dbReference>
<evidence type="ECO:0000256" key="3">
    <source>
        <dbReference type="ARBA" id="ARBA00022989"/>
    </source>
</evidence>
<name>A0A4R6ZV75_9GAMM</name>
<dbReference type="InterPro" id="IPR007941">
    <property type="entry name" value="DUF726"/>
</dbReference>
<evidence type="ECO:0000313" key="5">
    <source>
        <dbReference type="EMBL" id="TDR56129.1"/>
    </source>
</evidence>
<sequence length="481" mass="51898">MSKEGMQSHSLHAFCSWCLQHTEHSLAVPARLGRDHYKCHFCQRRTVPCRLCDHMAKGPDTQASPLFRRYARQLCAEHDGSINAFERPERLPDITKCERLFRRHRPHYLRLAKYTAYVGSGSLAAAGLMLGHDGGAPAVAALLGSTGLLGLTDAGIAISSLSGEALRDASLAAIGGSQAAGKAVIASASGVIGGAYGGNLAYKYHHDDPSFCIRQLSEVPSGKSACLFLNGFLREQDSGFSDWQEQHAHTNRGAALYGVTWSSKSLRSLGFAFGKGVSGHGLQAVLNRAVLLGRRGLLRRLGPMATLTSCYLLAGNPWHVAMVNARTAGRKLADAIAHSPQPSFTLAGHSLGCRVIYFALLELANRRVCKVDDVIFLGGAVGRANAAGWERAAGSVRGTIHNCFSRQDHVLKYLYTSSNLFLSKPIGYSPIIPPIDRIKNHDLTHLVDSHMTWKSHYAAISRIIEAGSSQTDAGARHNEAT</sequence>
<proteinExistence type="predicted"/>
<dbReference type="PANTHER" id="PTHR17920">
    <property type="entry name" value="TRANSMEMBRANE AND COILED-COIL DOMAIN-CONTAINING PROTEIN 4 TMCO4"/>
    <property type="match status" value="1"/>
</dbReference>